<dbReference type="InterPro" id="IPR020084">
    <property type="entry name" value="NUDIX_hydrolase_CS"/>
</dbReference>
<reference evidence="4 5" key="1">
    <citation type="submission" date="2017-09" db="EMBL/GenBank/DDBJ databases">
        <title>Depth-based differentiation of microbial function through sediment-hosted aquifers and enrichment of novel symbionts in the deep terrestrial subsurface.</title>
        <authorList>
            <person name="Probst A.J."/>
            <person name="Ladd B."/>
            <person name="Jarett J.K."/>
            <person name="Geller-Mcgrath D.E."/>
            <person name="Sieber C.M."/>
            <person name="Emerson J.B."/>
            <person name="Anantharaman K."/>
            <person name="Thomas B.C."/>
            <person name="Malmstrom R."/>
            <person name="Stieglmeier M."/>
            <person name="Klingl A."/>
            <person name="Woyke T."/>
            <person name="Ryan C.M."/>
            <person name="Banfield J.F."/>
        </authorList>
    </citation>
    <scope>NUCLEOTIDE SEQUENCE [LARGE SCALE GENOMIC DNA]</scope>
    <source>
        <strain evidence="4">CG22_combo_CG10-13_8_21_14_all_32_8</strain>
    </source>
</reference>
<dbReference type="PROSITE" id="PS00893">
    <property type="entry name" value="NUDIX_BOX"/>
    <property type="match status" value="1"/>
</dbReference>
<dbReference type="Proteomes" id="UP000229176">
    <property type="component" value="Unassembled WGS sequence"/>
</dbReference>
<protein>
    <recommendedName>
        <fullName evidence="3">Nudix hydrolase domain-containing protein</fullName>
    </recommendedName>
</protein>
<dbReference type="Pfam" id="PF00293">
    <property type="entry name" value="NUDIX"/>
    <property type="match status" value="1"/>
</dbReference>
<sequence>MGKKIKIKCRGIIFYEGKLLLVKHPGDVENYALPGGKLEYGEKILDTIKREILEEFGIKSEIGRLLYVNNYIEKDGINYIEFFFEIKNVKDFISIDSFNGIYKDELSEIVWKDQKDEIKILPEQIKIDFQNGKLLEQEVKFVS</sequence>
<keyword evidence="2" id="KW-0378">Hydrolase</keyword>
<comment type="caution">
    <text evidence="4">The sequence shown here is derived from an EMBL/GenBank/DDBJ whole genome shotgun (WGS) entry which is preliminary data.</text>
</comment>
<dbReference type="PANTHER" id="PTHR43046:SF14">
    <property type="entry name" value="MUTT_NUDIX FAMILY PROTEIN"/>
    <property type="match status" value="1"/>
</dbReference>
<organism evidence="4 5">
    <name type="scientific">Candidatus Nomurabacteria bacterium CG22_combo_CG10-13_8_21_14_all_32_8</name>
    <dbReference type="NCBI Taxonomy" id="1974732"/>
    <lineage>
        <taxon>Bacteria</taxon>
        <taxon>Candidatus Nomuraibacteriota</taxon>
    </lineage>
</organism>
<dbReference type="InterPro" id="IPR015797">
    <property type="entry name" value="NUDIX_hydrolase-like_dom_sf"/>
</dbReference>
<evidence type="ECO:0000313" key="5">
    <source>
        <dbReference type="Proteomes" id="UP000229176"/>
    </source>
</evidence>
<dbReference type="PANTHER" id="PTHR43046">
    <property type="entry name" value="GDP-MANNOSE MANNOSYL HYDROLASE"/>
    <property type="match status" value="1"/>
</dbReference>
<accession>A0A2H0CGM2</accession>
<comment type="cofactor">
    <cofactor evidence="1">
        <name>Mg(2+)</name>
        <dbReference type="ChEBI" id="CHEBI:18420"/>
    </cofactor>
</comment>
<evidence type="ECO:0000256" key="1">
    <source>
        <dbReference type="ARBA" id="ARBA00001946"/>
    </source>
</evidence>
<dbReference type="SUPFAM" id="SSF55811">
    <property type="entry name" value="Nudix"/>
    <property type="match status" value="1"/>
</dbReference>
<evidence type="ECO:0000256" key="2">
    <source>
        <dbReference type="ARBA" id="ARBA00022801"/>
    </source>
</evidence>
<evidence type="ECO:0000313" key="4">
    <source>
        <dbReference type="EMBL" id="PIP68909.1"/>
    </source>
</evidence>
<gene>
    <name evidence="4" type="ORF">COW91_02225</name>
</gene>
<proteinExistence type="predicted"/>
<dbReference type="AlphaFoldDB" id="A0A2H0CGM2"/>
<name>A0A2H0CGM2_9BACT</name>
<evidence type="ECO:0000259" key="3">
    <source>
        <dbReference type="PROSITE" id="PS51462"/>
    </source>
</evidence>
<dbReference type="Gene3D" id="3.90.79.10">
    <property type="entry name" value="Nucleoside Triphosphate Pyrophosphohydrolase"/>
    <property type="match status" value="1"/>
</dbReference>
<feature type="domain" description="Nudix hydrolase" evidence="3">
    <location>
        <begin position="4"/>
        <end position="135"/>
    </location>
</feature>
<dbReference type="PROSITE" id="PS51462">
    <property type="entry name" value="NUDIX"/>
    <property type="match status" value="1"/>
</dbReference>
<dbReference type="EMBL" id="PCTI01000036">
    <property type="protein sequence ID" value="PIP68909.1"/>
    <property type="molecule type" value="Genomic_DNA"/>
</dbReference>
<dbReference type="InterPro" id="IPR000086">
    <property type="entry name" value="NUDIX_hydrolase_dom"/>
</dbReference>
<dbReference type="GO" id="GO:0016787">
    <property type="term" value="F:hydrolase activity"/>
    <property type="evidence" value="ECO:0007669"/>
    <property type="project" value="UniProtKB-KW"/>
</dbReference>